<reference evidence="7" key="1">
    <citation type="submission" date="2017-10" db="EMBL/GenBank/DDBJ databases">
        <authorList>
            <person name="Banno H."/>
            <person name="Chua N.-H."/>
        </authorList>
    </citation>
    <scope>NUCLEOTIDE SEQUENCE</scope>
</reference>
<protein>
    <submittedName>
        <fullName evidence="7">NADH dehydrogenase subunit 7</fullName>
    </submittedName>
</protein>
<dbReference type="InterPro" id="IPR001135">
    <property type="entry name" value="NADH_Q_OxRdtase_suD"/>
</dbReference>
<dbReference type="Pfam" id="PF00346">
    <property type="entry name" value="Complex1_49kDa"/>
    <property type="match status" value="1"/>
</dbReference>
<evidence type="ECO:0000256" key="1">
    <source>
        <dbReference type="ARBA" id="ARBA00005769"/>
    </source>
</evidence>
<keyword evidence="4 5" id="KW-0520">NAD</keyword>
<proteinExistence type="inferred from homology"/>
<keyword evidence="7" id="KW-0496">Mitochondrion</keyword>
<dbReference type="GO" id="GO:0051287">
    <property type="term" value="F:NAD binding"/>
    <property type="evidence" value="ECO:0007669"/>
    <property type="project" value="InterPro"/>
</dbReference>
<evidence type="ECO:0000256" key="3">
    <source>
        <dbReference type="ARBA" id="ARBA00022967"/>
    </source>
</evidence>
<dbReference type="RefSeq" id="YP_009512651.1">
    <property type="nucleotide sequence ID" value="NC_039174.1"/>
</dbReference>
<comment type="similarity">
    <text evidence="1 5">Belongs to the complex I 49 kDa subunit family.</text>
</comment>
<dbReference type="InterPro" id="IPR014029">
    <property type="entry name" value="NADH_UbQ_OxRdtase_49kDa_CS"/>
</dbReference>
<evidence type="ECO:0000256" key="5">
    <source>
        <dbReference type="RuleBase" id="RU003685"/>
    </source>
</evidence>
<accession>A0A345WJV0</accession>
<organism evidence="7">
    <name type="scientific">Uronema marinum</name>
    <name type="common">Marine ciliate</name>
    <dbReference type="NCBI Taxonomy" id="35107"/>
    <lineage>
        <taxon>Eukaryota</taxon>
        <taxon>Sar</taxon>
        <taxon>Alveolata</taxon>
        <taxon>Ciliophora</taxon>
        <taxon>Intramacronucleata</taxon>
        <taxon>Oligohymenophorea</taxon>
        <taxon>Scuticociliatia</taxon>
        <taxon>Philasterida</taxon>
        <taxon>Uronematidae</taxon>
        <taxon>Uronema</taxon>
    </lineage>
</organism>
<dbReference type="EMBL" id="MG272262">
    <property type="protein sequence ID" value="AXJ93343.1"/>
    <property type="molecule type" value="Genomic_DNA"/>
</dbReference>
<gene>
    <name evidence="7" type="primary">nad7</name>
</gene>
<evidence type="ECO:0000256" key="4">
    <source>
        <dbReference type="ARBA" id="ARBA00023027"/>
    </source>
</evidence>
<keyword evidence="3 5" id="KW-1278">Translocase</keyword>
<dbReference type="PROSITE" id="PS00535">
    <property type="entry name" value="COMPLEX1_49K"/>
    <property type="match status" value="1"/>
</dbReference>
<dbReference type="GO" id="GO:0005739">
    <property type="term" value="C:mitochondrion"/>
    <property type="evidence" value="ECO:0007669"/>
    <property type="project" value="GOC"/>
</dbReference>
<evidence type="ECO:0000259" key="6">
    <source>
        <dbReference type="Pfam" id="PF00346"/>
    </source>
</evidence>
<dbReference type="GO" id="GO:0016651">
    <property type="term" value="F:oxidoreductase activity, acting on NAD(P)H"/>
    <property type="evidence" value="ECO:0007669"/>
    <property type="project" value="InterPro"/>
</dbReference>
<dbReference type="GO" id="GO:0048038">
    <property type="term" value="F:quinone binding"/>
    <property type="evidence" value="ECO:0007669"/>
    <property type="project" value="InterPro"/>
</dbReference>
<dbReference type="AlphaFoldDB" id="A0A345WJV0"/>
<dbReference type="NCBIfam" id="NF004739">
    <property type="entry name" value="PRK06075.1"/>
    <property type="match status" value="1"/>
</dbReference>
<evidence type="ECO:0000256" key="2">
    <source>
        <dbReference type="ARBA" id="ARBA00022448"/>
    </source>
</evidence>
<evidence type="ECO:0000313" key="7">
    <source>
        <dbReference type="EMBL" id="AXJ93343.1"/>
    </source>
</evidence>
<keyword evidence="2 5" id="KW-0813">Transport</keyword>
<dbReference type="SUPFAM" id="SSF56762">
    <property type="entry name" value="HydB/Nqo4-like"/>
    <property type="match status" value="1"/>
</dbReference>
<dbReference type="GO" id="GO:0006120">
    <property type="term" value="P:mitochondrial electron transport, NADH to ubiquinone"/>
    <property type="evidence" value="ECO:0007669"/>
    <property type="project" value="TreeGrafter"/>
</dbReference>
<dbReference type="PANTHER" id="PTHR11993">
    <property type="entry name" value="NADH-UBIQUINONE OXIDOREDUCTASE 49 KDA SUBUNIT"/>
    <property type="match status" value="1"/>
</dbReference>
<dbReference type="InterPro" id="IPR022885">
    <property type="entry name" value="NDH1_su_D/H"/>
</dbReference>
<sequence>MNRSIFHLWHPQIQRDNTTMKQIKTINLNFGPQHPAAHGVLRLILQLNGEIIEKLDPHIGLLHRGSEKLIEDRIYLQGLPYFDRFDYCSMLMQEHAYCLAIESLLGSYNYSSTFTQIRTLFDEITRIINHLLAVACHALDVGNMSSILWAFEEREKLMEFYERVSGARMHAAFYRPNEINLHSISTFLLEDILEFSRNFFTTLNEMHNVLTYNKIWKQRLVNIGTYSYKTCLDYGLTGVLARSVGIKRDLRQSKLETYANYYYLNFRSYIGQHGDCYDRFLIRMNEMTESLNIVNQVINKISIFNNMNNSSTKQINKFSNYTSTLPHNILNYTLPSFWKKYNLKNNYNSMENLINHFKFWSEGFTINSNFTYQSVESAKGEFGVTMLSDNSNKPYKCKVRSPAYHHLQLMPAIAKGHFLADLVALVGTVDVVFGEVDR</sequence>
<geneLocation type="mitochondrion" evidence="7"/>
<dbReference type="GeneID" id="37625957"/>
<reference evidence="7" key="2">
    <citation type="journal article" date="2018" name="Mitochondrial DNA Part B Resour">
        <title>Uronema marinum mitochondrion, complete genome.</title>
        <authorList>
            <person name="Li R."/>
            <person name="Gao Y."/>
            <person name="Hou Y."/>
            <person name="Ye S."/>
            <person name="Wang L."/>
            <person name="Sun J."/>
            <person name="Li Q."/>
        </authorList>
    </citation>
    <scope>NUCLEOTIDE SEQUENCE</scope>
</reference>
<dbReference type="PANTHER" id="PTHR11993:SF10">
    <property type="entry name" value="NADH DEHYDROGENASE [UBIQUINONE] IRON-SULFUR PROTEIN 2, MITOCHONDRIAL"/>
    <property type="match status" value="1"/>
</dbReference>
<name>A0A345WJV0_UROMR</name>
<dbReference type="InterPro" id="IPR029014">
    <property type="entry name" value="NiFe-Hase_large"/>
</dbReference>
<feature type="domain" description="NADH-quinone oxidoreductase subunit D" evidence="6">
    <location>
        <begin position="140"/>
        <end position="438"/>
    </location>
</feature>
<dbReference type="Gene3D" id="1.10.645.10">
    <property type="entry name" value="Cytochrome-c3 Hydrogenase, chain B"/>
    <property type="match status" value="1"/>
</dbReference>